<gene>
    <name evidence="5" type="ORF">ACFWR3_26240</name>
</gene>
<dbReference type="GO" id="GO:0004527">
    <property type="term" value="F:exonuclease activity"/>
    <property type="evidence" value="ECO:0007669"/>
    <property type="project" value="UniProtKB-KW"/>
</dbReference>
<evidence type="ECO:0000259" key="4">
    <source>
        <dbReference type="SMART" id="SM00479"/>
    </source>
</evidence>
<sequence>MQPQQMDIQAAASVPVPSRVGTEAGVGPEQAARYLGLHRREFAYLVEAGLLAPVGRSSTGTLRFAVSALDGVAAEPLDWAAARSAEARCPSPWRELAGSASERSRQVDGVTAALRAAGVDAWARYSAAADRWTLDWAPSRGGGPGREGVVELLPLRLVRAVDAQRLVLLGPVGQTMHWAHAMLQPGVACVLDVETTGLGPTDRVIEVAAVDAHDGSVLIDTLVHPGPDVAIPAGATRVHGITNSMVAGARPWSAVLPEVLAAVGGRTLLAYNSDFDRRMTVGHARALGVDPGRLHSVQAWQCLMKRRSMWLGTTTRIRLGGRHRALGDAVAARDLLLSLRERPAHTLPAQQPNRKPTE</sequence>
<dbReference type="PANTHER" id="PTHR30231">
    <property type="entry name" value="DNA POLYMERASE III SUBUNIT EPSILON"/>
    <property type="match status" value="1"/>
</dbReference>
<protein>
    <submittedName>
        <fullName evidence="5">3'-5' exonuclease</fullName>
    </submittedName>
</protein>
<evidence type="ECO:0000256" key="1">
    <source>
        <dbReference type="ARBA" id="ARBA00022722"/>
    </source>
</evidence>
<dbReference type="Gene3D" id="3.30.420.10">
    <property type="entry name" value="Ribonuclease H-like superfamily/Ribonuclease H"/>
    <property type="match status" value="1"/>
</dbReference>
<evidence type="ECO:0000313" key="6">
    <source>
        <dbReference type="Proteomes" id="UP001598300"/>
    </source>
</evidence>
<evidence type="ECO:0000256" key="3">
    <source>
        <dbReference type="ARBA" id="ARBA00022839"/>
    </source>
</evidence>
<accession>A0ABW6E0F4</accession>
<dbReference type="RefSeq" id="WP_079167261.1">
    <property type="nucleotide sequence ID" value="NZ_JBHXNM010000036.1"/>
</dbReference>
<evidence type="ECO:0000256" key="2">
    <source>
        <dbReference type="ARBA" id="ARBA00022801"/>
    </source>
</evidence>
<keyword evidence="2" id="KW-0378">Hydrolase</keyword>
<name>A0ABW6E0F4_9ACTN</name>
<evidence type="ECO:0000313" key="5">
    <source>
        <dbReference type="EMBL" id="MFD3959561.1"/>
    </source>
</evidence>
<dbReference type="InterPro" id="IPR012337">
    <property type="entry name" value="RNaseH-like_sf"/>
</dbReference>
<keyword evidence="1" id="KW-0540">Nuclease</keyword>
<dbReference type="InterPro" id="IPR013520">
    <property type="entry name" value="Ribonucl_H"/>
</dbReference>
<reference evidence="5 6" key="1">
    <citation type="submission" date="2024-09" db="EMBL/GenBank/DDBJ databases">
        <title>The Natural Products Discovery Center: Release of the First 8490 Sequenced Strains for Exploring Actinobacteria Biosynthetic Diversity.</title>
        <authorList>
            <person name="Kalkreuter E."/>
            <person name="Kautsar S.A."/>
            <person name="Yang D."/>
            <person name="Bader C.D."/>
            <person name="Teijaro C.N."/>
            <person name="Fluegel L."/>
            <person name="Davis C.M."/>
            <person name="Simpson J.R."/>
            <person name="Lauterbach L."/>
            <person name="Steele A.D."/>
            <person name="Gui C."/>
            <person name="Meng S."/>
            <person name="Li G."/>
            <person name="Viehrig K."/>
            <person name="Ye F."/>
            <person name="Su P."/>
            <person name="Kiefer A.F."/>
            <person name="Nichols A."/>
            <person name="Cepeda A.J."/>
            <person name="Yan W."/>
            <person name="Fan B."/>
            <person name="Jiang Y."/>
            <person name="Adhikari A."/>
            <person name="Zheng C.-J."/>
            <person name="Schuster L."/>
            <person name="Cowan T.M."/>
            <person name="Smanski M.J."/>
            <person name="Chevrette M.G."/>
            <person name="De Carvalho L.P.S."/>
            <person name="Shen B."/>
        </authorList>
    </citation>
    <scope>NUCLEOTIDE SEQUENCE [LARGE SCALE GENOMIC DNA]</scope>
    <source>
        <strain evidence="5 6">NPDC058584</strain>
    </source>
</reference>
<dbReference type="Proteomes" id="UP001598300">
    <property type="component" value="Unassembled WGS sequence"/>
</dbReference>
<dbReference type="EMBL" id="JBHXPM010000029">
    <property type="protein sequence ID" value="MFD3959561.1"/>
    <property type="molecule type" value="Genomic_DNA"/>
</dbReference>
<dbReference type="Pfam" id="PF00929">
    <property type="entry name" value="RNase_T"/>
    <property type="match status" value="1"/>
</dbReference>
<keyword evidence="3 5" id="KW-0269">Exonuclease</keyword>
<keyword evidence="6" id="KW-1185">Reference proteome</keyword>
<dbReference type="CDD" id="cd06127">
    <property type="entry name" value="DEDDh"/>
    <property type="match status" value="1"/>
</dbReference>
<dbReference type="SMART" id="SM00479">
    <property type="entry name" value="EXOIII"/>
    <property type="match status" value="1"/>
</dbReference>
<feature type="domain" description="Exonuclease" evidence="4">
    <location>
        <begin position="187"/>
        <end position="345"/>
    </location>
</feature>
<organism evidence="5 6">
    <name type="scientific">Streptomyces bacillaris</name>
    <dbReference type="NCBI Taxonomy" id="68179"/>
    <lineage>
        <taxon>Bacteria</taxon>
        <taxon>Bacillati</taxon>
        <taxon>Actinomycetota</taxon>
        <taxon>Actinomycetes</taxon>
        <taxon>Kitasatosporales</taxon>
        <taxon>Streptomycetaceae</taxon>
        <taxon>Streptomyces</taxon>
    </lineage>
</organism>
<proteinExistence type="predicted"/>
<dbReference type="PANTHER" id="PTHR30231:SF4">
    <property type="entry name" value="PROTEIN NEN2"/>
    <property type="match status" value="1"/>
</dbReference>
<dbReference type="InterPro" id="IPR036397">
    <property type="entry name" value="RNaseH_sf"/>
</dbReference>
<comment type="caution">
    <text evidence="5">The sequence shown here is derived from an EMBL/GenBank/DDBJ whole genome shotgun (WGS) entry which is preliminary data.</text>
</comment>
<dbReference type="SUPFAM" id="SSF53098">
    <property type="entry name" value="Ribonuclease H-like"/>
    <property type="match status" value="1"/>
</dbReference>